<feature type="region of interest" description="Disordered" evidence="1">
    <location>
        <begin position="1"/>
        <end position="26"/>
    </location>
</feature>
<organism evidence="2 3">
    <name type="scientific">Cyanidiococcus yangmingshanensis</name>
    <dbReference type="NCBI Taxonomy" id="2690220"/>
    <lineage>
        <taxon>Eukaryota</taxon>
        <taxon>Rhodophyta</taxon>
        <taxon>Bangiophyceae</taxon>
        <taxon>Cyanidiales</taxon>
        <taxon>Cyanidiaceae</taxon>
        <taxon>Cyanidiococcus</taxon>
    </lineage>
</organism>
<evidence type="ECO:0000313" key="2">
    <source>
        <dbReference type="EMBL" id="KAF6001098.1"/>
    </source>
</evidence>
<keyword evidence="3" id="KW-1185">Reference proteome</keyword>
<protein>
    <recommendedName>
        <fullName evidence="4">MI domain-containing protein</fullName>
    </recommendedName>
</protein>
<dbReference type="Proteomes" id="UP000530660">
    <property type="component" value="Unassembled WGS sequence"/>
</dbReference>
<dbReference type="Gene3D" id="1.25.40.180">
    <property type="match status" value="1"/>
</dbReference>
<evidence type="ECO:0000256" key="1">
    <source>
        <dbReference type="SAM" id="MobiDB-lite"/>
    </source>
</evidence>
<gene>
    <name evidence="2" type="ORF">F1559_002803</name>
</gene>
<dbReference type="EMBL" id="VWRR01000016">
    <property type="protein sequence ID" value="KAF6001098.1"/>
    <property type="molecule type" value="Genomic_DNA"/>
</dbReference>
<name>A0A7J7IDI7_9RHOD</name>
<reference evidence="2 3" key="1">
    <citation type="journal article" date="2020" name="J. Phycol.">
        <title>Comparative genome analysis reveals Cyanidiococcus gen. nov., a new extremophilic red algal genus sister to Cyanidioschyzon (Cyanidioschyzonaceae, Rhodophyta).</title>
        <authorList>
            <person name="Liu S.-L."/>
            <person name="Chiang Y.-R."/>
            <person name="Yoon H.S."/>
            <person name="Fu H.-Y."/>
        </authorList>
    </citation>
    <scope>NUCLEOTIDE SEQUENCE [LARGE SCALE GENOMIC DNA]</scope>
    <source>
        <strain evidence="2 3">THAL066</strain>
    </source>
</reference>
<sequence length="244" mass="26024">MTKDTTGASAEAATKSTRPKASDDRDLELTAQDAALLSTDEKTGLHGPEHCPVTTVANTEQVRALIHGIVEDYMVNPCAEEAHRALHESGLLSQPEILGAVGVQELFYMACSARGNLRQPLVRAFAGAFDGVIPVAKLVEELSATASRLLDFEDELDMPTASSVFGKCAALVLTSSCATTSDIGDFGRTVIEAAPKSRRASLLVSFLETLWQQHSSGVREQYLDSLRNAPSGGALPLHCRENDA</sequence>
<evidence type="ECO:0000313" key="3">
    <source>
        <dbReference type="Proteomes" id="UP000530660"/>
    </source>
</evidence>
<evidence type="ECO:0008006" key="4">
    <source>
        <dbReference type="Google" id="ProtNLM"/>
    </source>
</evidence>
<dbReference type="AlphaFoldDB" id="A0A7J7IDI7"/>
<comment type="caution">
    <text evidence="2">The sequence shown here is derived from an EMBL/GenBank/DDBJ whole genome shotgun (WGS) entry which is preliminary data.</text>
</comment>
<proteinExistence type="predicted"/>
<accession>A0A7J7IDI7</accession>